<reference evidence="4 5" key="1">
    <citation type="submission" date="2020-05" db="EMBL/GenBank/DDBJ databases">
        <title>MicrobeNet Type strains.</title>
        <authorList>
            <person name="Nicholson A.C."/>
        </authorList>
    </citation>
    <scope>NUCLEOTIDE SEQUENCE [LARGE SCALE GENOMIC DNA]</scope>
    <source>
        <strain evidence="4 5">JCM 3224</strain>
    </source>
</reference>
<dbReference type="InterPro" id="IPR018309">
    <property type="entry name" value="Tscrpt_reg_PadR_C"/>
</dbReference>
<dbReference type="AlphaFoldDB" id="A0A849C4I9"/>
<dbReference type="InterPro" id="IPR036388">
    <property type="entry name" value="WH-like_DNA-bd_sf"/>
</dbReference>
<dbReference type="SUPFAM" id="SSF46785">
    <property type="entry name" value="Winged helix' DNA-binding domain"/>
    <property type="match status" value="1"/>
</dbReference>
<gene>
    <name evidence="4" type="ORF">HLB23_27860</name>
</gene>
<evidence type="ECO:0000313" key="4">
    <source>
        <dbReference type="EMBL" id="NNH73623.1"/>
    </source>
</evidence>
<dbReference type="EMBL" id="JABELX010000011">
    <property type="protein sequence ID" value="NNH73623.1"/>
    <property type="molecule type" value="Genomic_DNA"/>
</dbReference>
<dbReference type="RefSeq" id="WP_084521475.1">
    <property type="nucleotide sequence ID" value="NZ_JABELX010000011.1"/>
</dbReference>
<evidence type="ECO:0000259" key="3">
    <source>
        <dbReference type="Pfam" id="PF10400"/>
    </source>
</evidence>
<evidence type="ECO:0000259" key="2">
    <source>
        <dbReference type="Pfam" id="PF03551"/>
    </source>
</evidence>
<evidence type="ECO:0000313" key="5">
    <source>
        <dbReference type="Proteomes" id="UP000586827"/>
    </source>
</evidence>
<evidence type="ECO:0000256" key="1">
    <source>
        <dbReference type="SAM" id="MobiDB-lite"/>
    </source>
</evidence>
<feature type="region of interest" description="Disordered" evidence="1">
    <location>
        <begin position="177"/>
        <end position="203"/>
    </location>
</feature>
<dbReference type="Pfam" id="PF10400">
    <property type="entry name" value="Vir_act_alpha_C"/>
    <property type="match status" value="1"/>
</dbReference>
<proteinExistence type="predicted"/>
<dbReference type="Gene3D" id="1.10.10.10">
    <property type="entry name" value="Winged helix-like DNA-binding domain superfamily/Winged helix DNA-binding domain"/>
    <property type="match status" value="1"/>
</dbReference>
<comment type="caution">
    <text evidence="4">The sequence shown here is derived from an EMBL/GenBank/DDBJ whole genome shotgun (WGS) entry which is preliminary data.</text>
</comment>
<keyword evidence="5" id="KW-1185">Reference proteome</keyword>
<protein>
    <submittedName>
        <fullName evidence="4">PadR family transcriptional regulator</fullName>
    </submittedName>
</protein>
<feature type="domain" description="Transcription regulator PadR C-terminal" evidence="3">
    <location>
        <begin position="92"/>
        <end position="176"/>
    </location>
</feature>
<dbReference type="Gene3D" id="6.10.140.190">
    <property type="match status" value="1"/>
</dbReference>
<dbReference type="PANTHER" id="PTHR43252">
    <property type="entry name" value="TRANSCRIPTIONAL REGULATOR YQJI"/>
    <property type="match status" value="1"/>
</dbReference>
<accession>A0A849C4I9</accession>
<organism evidence="4 5">
    <name type="scientific">Nocardia uniformis</name>
    <dbReference type="NCBI Taxonomy" id="53432"/>
    <lineage>
        <taxon>Bacteria</taxon>
        <taxon>Bacillati</taxon>
        <taxon>Actinomycetota</taxon>
        <taxon>Actinomycetes</taxon>
        <taxon>Mycobacteriales</taxon>
        <taxon>Nocardiaceae</taxon>
        <taxon>Nocardia</taxon>
    </lineage>
</organism>
<dbReference type="Pfam" id="PF03551">
    <property type="entry name" value="PadR"/>
    <property type="match status" value="1"/>
</dbReference>
<dbReference type="InterPro" id="IPR036390">
    <property type="entry name" value="WH_DNA-bd_sf"/>
</dbReference>
<name>A0A849C4I9_9NOCA</name>
<dbReference type="PANTHER" id="PTHR43252:SF4">
    <property type="entry name" value="TRANSCRIPTIONAL REGULATORY PROTEIN"/>
    <property type="match status" value="1"/>
</dbReference>
<feature type="domain" description="Transcription regulator PadR N-terminal" evidence="2">
    <location>
        <begin position="7"/>
        <end position="80"/>
    </location>
</feature>
<sequence>MALEHALLVSLTERASSGYELARRFDKSIGFFWNATHQQIYRVLKRMEEQGWLTVETVAQDGRPDKKVYTVSDAGRDELSRWIAEPTDITPMRNELGVKLRAASHGDIPALCADVERHRDQHAQRLEIFRAFEKKDFSAPEQLSGTALHQYLVLRAGVRVEEGFVDWCDEVLTALRQDTTRQDTTRPGDTAPSPASPKGSAQQ</sequence>
<dbReference type="InterPro" id="IPR005149">
    <property type="entry name" value="Tscrpt_reg_PadR_N"/>
</dbReference>
<dbReference type="Proteomes" id="UP000586827">
    <property type="component" value="Unassembled WGS sequence"/>
</dbReference>